<feature type="compositionally biased region" description="Pro residues" evidence="1">
    <location>
        <begin position="42"/>
        <end position="56"/>
    </location>
</feature>
<feature type="compositionally biased region" description="Basic and acidic residues" evidence="1">
    <location>
        <begin position="406"/>
        <end position="415"/>
    </location>
</feature>
<dbReference type="AlphaFoldDB" id="A0AB34KEC9"/>
<name>A0AB34KEC9_PRYPA</name>
<dbReference type="EMBL" id="JBGBPQ010000001">
    <property type="protein sequence ID" value="KAL1530815.1"/>
    <property type="molecule type" value="Genomic_DNA"/>
</dbReference>
<keyword evidence="3" id="KW-1185">Reference proteome</keyword>
<evidence type="ECO:0000313" key="2">
    <source>
        <dbReference type="EMBL" id="KAL1530815.1"/>
    </source>
</evidence>
<proteinExistence type="predicted"/>
<accession>A0AB34KEC9</accession>
<sequence length="452" mass="48872">MALHASMRSLSAIPDVRGHPRLSPRLKDLLWDQPASHTPASPASPPRKPVSPPLPSPRSRRLPSLPTAPSPSAPDVLRALGQYMDDASSLPPGSVHRLQAARHVLNLLAAHLPTHGPLLVLIRQEYDAMLEPLASASAAACHTLYPVHPLQLAASYHEADLRHTLSQMKLVDAEVTRVARIKARLRAGILATTHCMSKLGEATPPAARSSTCARGAGSSASTCSLGGGDDADQMVCTPGNDAHVIIEQLISEEMEAGLRAELARLRAVLDEAETRHRLICEHLSPATNGCQAVRILMEEVVTSFMTYATKIRDAIMSKDTKAFDAAVKAFKKKLRTLKSLRKMEYRAEEALDKALWPLLPKSVVVSTPEHNASLTIQGRLRRRRLFLKAQDKANCLVEEPPINMNSEHENAHEPEPEPGGACMASAVAATPVADADTDAEIQRTCLGTDEGR</sequence>
<evidence type="ECO:0008006" key="4">
    <source>
        <dbReference type="Google" id="ProtNLM"/>
    </source>
</evidence>
<organism evidence="2 3">
    <name type="scientific">Prymnesium parvum</name>
    <name type="common">Toxic golden alga</name>
    <dbReference type="NCBI Taxonomy" id="97485"/>
    <lineage>
        <taxon>Eukaryota</taxon>
        <taxon>Haptista</taxon>
        <taxon>Haptophyta</taxon>
        <taxon>Prymnesiophyceae</taxon>
        <taxon>Prymnesiales</taxon>
        <taxon>Prymnesiaceae</taxon>
        <taxon>Prymnesium</taxon>
    </lineage>
</organism>
<evidence type="ECO:0000256" key="1">
    <source>
        <dbReference type="SAM" id="MobiDB-lite"/>
    </source>
</evidence>
<protein>
    <recommendedName>
        <fullName evidence="4">Translin-associated factor X-interacting protein 1 N-terminal domain-containing protein</fullName>
    </recommendedName>
</protein>
<dbReference type="Proteomes" id="UP001515480">
    <property type="component" value="Unassembled WGS sequence"/>
</dbReference>
<reference evidence="2 3" key="1">
    <citation type="journal article" date="2024" name="Science">
        <title>Giant polyketide synthase enzymes in the biosynthesis of giant marine polyether toxins.</title>
        <authorList>
            <person name="Fallon T.R."/>
            <person name="Shende V.V."/>
            <person name="Wierzbicki I.H."/>
            <person name="Pendleton A.L."/>
            <person name="Watervoot N.F."/>
            <person name="Auber R.P."/>
            <person name="Gonzalez D.J."/>
            <person name="Wisecaver J.H."/>
            <person name="Moore B.S."/>
        </authorList>
    </citation>
    <scope>NUCLEOTIDE SEQUENCE [LARGE SCALE GENOMIC DNA]</scope>
    <source>
        <strain evidence="2 3">12B1</strain>
    </source>
</reference>
<feature type="region of interest" description="Disordered" evidence="1">
    <location>
        <begin position="403"/>
        <end position="422"/>
    </location>
</feature>
<feature type="region of interest" description="Disordered" evidence="1">
    <location>
        <begin position="1"/>
        <end position="75"/>
    </location>
</feature>
<evidence type="ECO:0000313" key="3">
    <source>
        <dbReference type="Proteomes" id="UP001515480"/>
    </source>
</evidence>
<comment type="caution">
    <text evidence="2">The sequence shown here is derived from an EMBL/GenBank/DDBJ whole genome shotgun (WGS) entry which is preliminary data.</text>
</comment>
<gene>
    <name evidence="2" type="ORF">AB1Y20_001711</name>
</gene>